<protein>
    <submittedName>
        <fullName evidence="3">tRNA (Adenosine(37)-N6)-threonylcarbamoyltransferase complex dimerization subunit type 1 TsaB</fullName>
        <ecNumber evidence="3">2.3.1.234</ecNumber>
    </submittedName>
</protein>
<dbReference type="InterPro" id="IPR022496">
    <property type="entry name" value="T6A_TsaB"/>
</dbReference>
<sequence length="245" mass="25958">MNILAVDTAGKTLGVALLQDDRLLYECYLDAGMTHSETLMPLVDHCLSLCGMGCGDIDLYGVNAGPGSFTGLRIGLAAVKGLAFPRETLCAPVSTLEALAAAHTGSGTVLCALDARRAQVYSAAFDLETHERLLDDDARAVADLAEFVENCKKPLFFVGDGAALCYNKYSGVPGVLCVPPALRNGRAAAVAYVAKQMAQRGEAVLPEALLPDYHRLSQAERERAERLAAEAARTETPEDTAKGKD</sequence>
<dbReference type="CDD" id="cd24032">
    <property type="entry name" value="ASKHA_NBD_TsaB"/>
    <property type="match status" value="1"/>
</dbReference>
<dbReference type="SUPFAM" id="SSF53067">
    <property type="entry name" value="Actin-like ATPase domain"/>
    <property type="match status" value="2"/>
</dbReference>
<dbReference type="Proteomes" id="UP001430637">
    <property type="component" value="Unassembled WGS sequence"/>
</dbReference>
<reference evidence="3" key="1">
    <citation type="submission" date="2021-10" db="EMBL/GenBank/DDBJ databases">
        <title>Anaerobic single-cell dispensing facilitates the cultivation of human gut bacteria.</title>
        <authorList>
            <person name="Afrizal A."/>
        </authorList>
    </citation>
    <scope>NUCLEOTIDE SEQUENCE</scope>
    <source>
        <strain evidence="3">CLA-AA-H233</strain>
    </source>
</reference>
<dbReference type="GO" id="GO:0061711">
    <property type="term" value="F:tRNA N(6)-L-threonylcarbamoyladenine synthase activity"/>
    <property type="evidence" value="ECO:0007669"/>
    <property type="project" value="UniProtKB-EC"/>
</dbReference>
<accession>A0ABS8F9V4</accession>
<dbReference type="Pfam" id="PF00814">
    <property type="entry name" value="TsaD"/>
    <property type="match status" value="1"/>
</dbReference>
<dbReference type="RefSeq" id="WP_227621205.1">
    <property type="nucleotide sequence ID" value="NZ_JAJEQL010000018.1"/>
</dbReference>
<gene>
    <name evidence="3" type="primary">tsaB</name>
    <name evidence="3" type="ORF">LKD23_08130</name>
</gene>
<feature type="region of interest" description="Disordered" evidence="1">
    <location>
        <begin position="221"/>
        <end position="245"/>
    </location>
</feature>
<organism evidence="3 4">
    <name type="scientific">Faecalibacterium butyricigenerans</name>
    <dbReference type="NCBI Taxonomy" id="1851427"/>
    <lineage>
        <taxon>Bacteria</taxon>
        <taxon>Bacillati</taxon>
        <taxon>Bacillota</taxon>
        <taxon>Clostridia</taxon>
        <taxon>Eubacteriales</taxon>
        <taxon>Oscillospiraceae</taxon>
        <taxon>Faecalibacterium</taxon>
    </lineage>
</organism>
<feature type="domain" description="Gcp-like" evidence="2">
    <location>
        <begin position="33"/>
        <end position="145"/>
    </location>
</feature>
<evidence type="ECO:0000313" key="4">
    <source>
        <dbReference type="Proteomes" id="UP001430637"/>
    </source>
</evidence>
<dbReference type="Gene3D" id="3.30.420.40">
    <property type="match status" value="2"/>
</dbReference>
<dbReference type="InterPro" id="IPR000905">
    <property type="entry name" value="Gcp-like_dom"/>
</dbReference>
<dbReference type="EMBL" id="JAJEQL010000018">
    <property type="protein sequence ID" value="MCC2199718.1"/>
    <property type="molecule type" value="Genomic_DNA"/>
</dbReference>
<comment type="caution">
    <text evidence="3">The sequence shown here is derived from an EMBL/GenBank/DDBJ whole genome shotgun (WGS) entry which is preliminary data.</text>
</comment>
<evidence type="ECO:0000313" key="3">
    <source>
        <dbReference type="EMBL" id="MCC2199718.1"/>
    </source>
</evidence>
<keyword evidence="4" id="KW-1185">Reference proteome</keyword>
<evidence type="ECO:0000259" key="2">
    <source>
        <dbReference type="Pfam" id="PF00814"/>
    </source>
</evidence>
<evidence type="ECO:0000256" key="1">
    <source>
        <dbReference type="SAM" id="MobiDB-lite"/>
    </source>
</evidence>
<dbReference type="NCBIfam" id="TIGR03725">
    <property type="entry name" value="T6A_YeaZ"/>
    <property type="match status" value="1"/>
</dbReference>
<dbReference type="EC" id="2.3.1.234" evidence="3"/>
<keyword evidence="3" id="KW-0012">Acyltransferase</keyword>
<keyword evidence="3" id="KW-0808">Transferase</keyword>
<proteinExistence type="predicted"/>
<dbReference type="InterPro" id="IPR043129">
    <property type="entry name" value="ATPase_NBD"/>
</dbReference>
<name>A0ABS8F9V4_9FIRM</name>